<dbReference type="AlphaFoldDB" id="A0A9X1HV40"/>
<dbReference type="EMBL" id="JAIXNE010000006">
    <property type="protein sequence ID" value="MCA6078456.1"/>
    <property type="molecule type" value="Genomic_DNA"/>
</dbReference>
<comment type="caution">
    <text evidence="3">The sequence shown here is derived from an EMBL/GenBank/DDBJ whole genome shotgun (WGS) entry which is preliminary data.</text>
</comment>
<evidence type="ECO:0000313" key="4">
    <source>
        <dbReference type="Proteomes" id="UP001139409"/>
    </source>
</evidence>
<feature type="signal peptide" evidence="2">
    <location>
        <begin position="1"/>
        <end position="26"/>
    </location>
</feature>
<feature type="region of interest" description="Disordered" evidence="1">
    <location>
        <begin position="32"/>
        <end position="58"/>
    </location>
</feature>
<keyword evidence="4" id="KW-1185">Reference proteome</keyword>
<organism evidence="3 4">
    <name type="scientific">Fulvivirga sedimenti</name>
    <dbReference type="NCBI Taxonomy" id="2879465"/>
    <lineage>
        <taxon>Bacteria</taxon>
        <taxon>Pseudomonadati</taxon>
        <taxon>Bacteroidota</taxon>
        <taxon>Cytophagia</taxon>
        <taxon>Cytophagales</taxon>
        <taxon>Fulvivirgaceae</taxon>
        <taxon>Fulvivirga</taxon>
    </lineage>
</organism>
<dbReference type="Proteomes" id="UP001139409">
    <property type="component" value="Unassembled WGS sequence"/>
</dbReference>
<protein>
    <submittedName>
        <fullName evidence="3">Uncharacterized protein</fullName>
    </submittedName>
</protein>
<gene>
    <name evidence="3" type="ORF">LDX50_26520</name>
</gene>
<reference evidence="3" key="1">
    <citation type="submission" date="2021-09" db="EMBL/GenBank/DDBJ databases">
        <title>Fulvivirga sp. isolated from coastal sediment.</title>
        <authorList>
            <person name="Yu H."/>
        </authorList>
    </citation>
    <scope>NUCLEOTIDE SEQUENCE</scope>
    <source>
        <strain evidence="3">1062</strain>
    </source>
</reference>
<keyword evidence="2" id="KW-0732">Signal</keyword>
<evidence type="ECO:0000256" key="1">
    <source>
        <dbReference type="SAM" id="MobiDB-lite"/>
    </source>
</evidence>
<dbReference type="PROSITE" id="PS51257">
    <property type="entry name" value="PROKAR_LIPOPROTEIN"/>
    <property type="match status" value="1"/>
</dbReference>
<sequence length="125" mass="14569">MKMSKMKKVSFLTLMILFACGFSAFAQEEQFPAPQEQIPEVRPQETNPSKETGMPMWEMDRIQREPGNRVENTTVKRSEPVVNTTKERETPSRPKATQEKDESVLSFNFLYYLVQKFKLSETVEK</sequence>
<evidence type="ECO:0000313" key="3">
    <source>
        <dbReference type="EMBL" id="MCA6078456.1"/>
    </source>
</evidence>
<feature type="chain" id="PRO_5040834803" evidence="2">
    <location>
        <begin position="27"/>
        <end position="125"/>
    </location>
</feature>
<feature type="region of interest" description="Disordered" evidence="1">
    <location>
        <begin position="75"/>
        <end position="100"/>
    </location>
</feature>
<dbReference type="RefSeq" id="WP_225699314.1">
    <property type="nucleotide sequence ID" value="NZ_JAIXNE010000006.1"/>
</dbReference>
<proteinExistence type="predicted"/>
<accession>A0A9X1HV40</accession>
<evidence type="ECO:0000256" key="2">
    <source>
        <dbReference type="SAM" id="SignalP"/>
    </source>
</evidence>
<name>A0A9X1HV40_9BACT</name>